<dbReference type="RefSeq" id="WP_184304873.1">
    <property type="nucleotide sequence ID" value="NZ_JACHXU010000006.1"/>
</dbReference>
<feature type="transmembrane region" description="Helical" evidence="2">
    <location>
        <begin position="167"/>
        <end position="185"/>
    </location>
</feature>
<feature type="compositionally biased region" description="Low complexity" evidence="1">
    <location>
        <begin position="189"/>
        <end position="206"/>
    </location>
</feature>
<feature type="compositionally biased region" description="Polar residues" evidence="1">
    <location>
        <begin position="207"/>
        <end position="225"/>
    </location>
</feature>
<dbReference type="EMBL" id="JACHXU010000006">
    <property type="protein sequence ID" value="MBB3206405.1"/>
    <property type="molecule type" value="Genomic_DNA"/>
</dbReference>
<proteinExistence type="predicted"/>
<dbReference type="InterPro" id="IPR036259">
    <property type="entry name" value="MFS_trans_sf"/>
</dbReference>
<feature type="transmembrane region" description="Helical" evidence="2">
    <location>
        <begin position="42"/>
        <end position="65"/>
    </location>
</feature>
<feature type="transmembrane region" description="Helical" evidence="2">
    <location>
        <begin position="136"/>
        <end position="155"/>
    </location>
</feature>
<evidence type="ECO:0000313" key="3">
    <source>
        <dbReference type="EMBL" id="MBB3206405.1"/>
    </source>
</evidence>
<evidence type="ECO:0008006" key="5">
    <source>
        <dbReference type="Google" id="ProtNLM"/>
    </source>
</evidence>
<sequence>MIPLPRRAIGVLFGFAFLTSAAYVLTSSIGMSLYLARVGSHALPLVLVASAVIVVIVSMLTFVLINVTAPRHCIVAIWSLLATASTYLSWELTESHHSVIVLGMIYVLAEVRGCLNTVFLTTLMTDWFRNSESKRPYTLVAAGAPVAGIAAGLFLTWEASVLGNVRILQVIAALDLAVAVLAWSLPRRASQPPTEQPNTTQPHNQNGSEKTAALNSSCDTPTQESNGKDQAPTKASSLSETSVPPKPSWSLLQFRSHLLVLMVVQTAVLTLIGYQWKVSVSDYWHEDESSLITYFAAYYAIVDTLILTSQLFVAGRLLDRFSVGMALRVYPLLLAITAAAAFFVNSVFALMIIFTFARGLDVFRRSLHDPALASAFAILSKRFRRQSIVVIKGIAKPTAEVISAMALFLYAASSTSNQITAVWLLLLIPWVLSATVAGKIHGQYDSP</sequence>
<keyword evidence="2" id="KW-0472">Membrane</keyword>
<feature type="transmembrane region" description="Helical" evidence="2">
    <location>
        <begin position="258"/>
        <end position="276"/>
    </location>
</feature>
<feature type="compositionally biased region" description="Polar residues" evidence="1">
    <location>
        <begin position="233"/>
        <end position="242"/>
    </location>
</feature>
<dbReference type="AlphaFoldDB" id="A0A7W5DXS2"/>
<feature type="transmembrane region" description="Helical" evidence="2">
    <location>
        <begin position="330"/>
        <end position="356"/>
    </location>
</feature>
<feature type="transmembrane region" description="Helical" evidence="2">
    <location>
        <begin position="419"/>
        <end position="438"/>
    </location>
</feature>
<feature type="transmembrane region" description="Helical" evidence="2">
    <location>
        <begin position="96"/>
        <end position="115"/>
    </location>
</feature>
<feature type="transmembrane region" description="Helical" evidence="2">
    <location>
        <begin position="72"/>
        <end position="90"/>
    </location>
</feature>
<feature type="transmembrane region" description="Helical" evidence="2">
    <location>
        <begin position="296"/>
        <end position="318"/>
    </location>
</feature>
<accession>A0A7W5DXS2</accession>
<dbReference type="SUPFAM" id="SSF103473">
    <property type="entry name" value="MFS general substrate transporter"/>
    <property type="match status" value="1"/>
</dbReference>
<reference evidence="3 4" key="1">
    <citation type="submission" date="2020-08" db="EMBL/GenBank/DDBJ databases">
        <title>Genomic Encyclopedia of Type Strains, Phase III (KMG-III): the genomes of soil and plant-associated and newly described type strains.</title>
        <authorList>
            <person name="Whitman W."/>
        </authorList>
    </citation>
    <scope>NUCLEOTIDE SEQUENCE [LARGE SCALE GENOMIC DNA]</scope>
    <source>
        <strain evidence="3 4">CECT 8075</strain>
    </source>
</reference>
<keyword evidence="2" id="KW-1133">Transmembrane helix</keyword>
<keyword evidence="2" id="KW-0812">Transmembrane</keyword>
<comment type="caution">
    <text evidence="3">The sequence shown here is derived from an EMBL/GenBank/DDBJ whole genome shotgun (WGS) entry which is preliminary data.</text>
</comment>
<evidence type="ECO:0000256" key="2">
    <source>
        <dbReference type="SAM" id="Phobius"/>
    </source>
</evidence>
<name>A0A7W5DXS2_9BACT</name>
<keyword evidence="4" id="KW-1185">Reference proteome</keyword>
<dbReference type="Proteomes" id="UP000536179">
    <property type="component" value="Unassembled WGS sequence"/>
</dbReference>
<feature type="region of interest" description="Disordered" evidence="1">
    <location>
        <begin position="189"/>
        <end position="246"/>
    </location>
</feature>
<organism evidence="3 4">
    <name type="scientific">Aporhodopirellula rubra</name>
    <dbReference type="NCBI Taxonomy" id="980271"/>
    <lineage>
        <taxon>Bacteria</taxon>
        <taxon>Pseudomonadati</taxon>
        <taxon>Planctomycetota</taxon>
        <taxon>Planctomycetia</taxon>
        <taxon>Pirellulales</taxon>
        <taxon>Pirellulaceae</taxon>
        <taxon>Aporhodopirellula</taxon>
    </lineage>
</organism>
<protein>
    <recommendedName>
        <fullName evidence="5">ADP,ATP carrier protein</fullName>
    </recommendedName>
</protein>
<gene>
    <name evidence="3" type="ORF">FHS27_002214</name>
</gene>
<evidence type="ECO:0000256" key="1">
    <source>
        <dbReference type="SAM" id="MobiDB-lite"/>
    </source>
</evidence>
<evidence type="ECO:0000313" key="4">
    <source>
        <dbReference type="Proteomes" id="UP000536179"/>
    </source>
</evidence>